<accession>A0A3N0XEG3</accession>
<evidence type="ECO:0000313" key="2">
    <source>
        <dbReference type="EMBL" id="ROI15201.1"/>
    </source>
</evidence>
<evidence type="ECO:0000256" key="1">
    <source>
        <dbReference type="SAM" id="MobiDB-lite"/>
    </source>
</evidence>
<comment type="caution">
    <text evidence="2">The sequence shown here is derived from an EMBL/GenBank/DDBJ whole genome shotgun (WGS) entry which is preliminary data.</text>
</comment>
<sequence length="178" mass="19527">MIRWPDGPTSSNADSTFRIGRKKADEDQLQPTVWNTLRKLSRPVKKNCLTADRRLERNHSSSRPLAAPFLTHSHGSCSPPRGTSQTHSSSAHITARGALAAGRDDVKHERHRHPLVLSSRGEVRERECNSLKPPNELISSSHASAQMGPESPGTDADSSSLGKSAKRERSVLIGRRSQ</sequence>
<feature type="compositionally biased region" description="Polar residues" evidence="1">
    <location>
        <begin position="73"/>
        <end position="92"/>
    </location>
</feature>
<dbReference type="EMBL" id="RJVU01080244">
    <property type="protein sequence ID" value="ROI15201.1"/>
    <property type="molecule type" value="Genomic_DNA"/>
</dbReference>
<organism evidence="2 3">
    <name type="scientific">Anabarilius grahami</name>
    <name type="common">Kanglang fish</name>
    <name type="synonym">Barilius grahami</name>
    <dbReference type="NCBI Taxonomy" id="495550"/>
    <lineage>
        <taxon>Eukaryota</taxon>
        <taxon>Metazoa</taxon>
        <taxon>Chordata</taxon>
        <taxon>Craniata</taxon>
        <taxon>Vertebrata</taxon>
        <taxon>Euteleostomi</taxon>
        <taxon>Actinopterygii</taxon>
        <taxon>Neopterygii</taxon>
        <taxon>Teleostei</taxon>
        <taxon>Ostariophysi</taxon>
        <taxon>Cypriniformes</taxon>
        <taxon>Xenocyprididae</taxon>
        <taxon>Xenocypridinae</taxon>
        <taxon>Xenocypridinae incertae sedis</taxon>
        <taxon>Anabarilius</taxon>
    </lineage>
</organism>
<feature type="region of interest" description="Disordered" evidence="1">
    <location>
        <begin position="1"/>
        <end position="30"/>
    </location>
</feature>
<proteinExistence type="predicted"/>
<dbReference type="Proteomes" id="UP000281406">
    <property type="component" value="Unassembled WGS sequence"/>
</dbReference>
<evidence type="ECO:0000313" key="3">
    <source>
        <dbReference type="Proteomes" id="UP000281406"/>
    </source>
</evidence>
<dbReference type="AlphaFoldDB" id="A0A3N0XEG3"/>
<gene>
    <name evidence="2" type="ORF">DPX16_9000</name>
</gene>
<keyword evidence="3" id="KW-1185">Reference proteome</keyword>
<reference evidence="2 3" key="1">
    <citation type="submission" date="2018-10" db="EMBL/GenBank/DDBJ databases">
        <title>Genome assembly for a Yunnan-Guizhou Plateau 3E fish, Anabarilius grahami (Regan), and its evolutionary and genetic applications.</title>
        <authorList>
            <person name="Jiang W."/>
        </authorList>
    </citation>
    <scope>NUCLEOTIDE SEQUENCE [LARGE SCALE GENOMIC DNA]</scope>
    <source>
        <strain evidence="2">AG-KIZ</strain>
        <tissue evidence="2">Muscle</tissue>
    </source>
</reference>
<protein>
    <submittedName>
        <fullName evidence="2">Uncharacterized protein</fullName>
    </submittedName>
</protein>
<feature type="region of interest" description="Disordered" evidence="1">
    <location>
        <begin position="48"/>
        <end position="178"/>
    </location>
</feature>
<name>A0A3N0XEG3_ANAGA</name>